<feature type="transmembrane region" description="Helical" evidence="1">
    <location>
        <begin position="262"/>
        <end position="283"/>
    </location>
</feature>
<dbReference type="PANTHER" id="PTHR43471">
    <property type="entry name" value="ABC TRANSPORTER PERMEASE"/>
    <property type="match status" value="1"/>
</dbReference>
<reference evidence="2" key="1">
    <citation type="submission" date="2017-11" db="EMBL/GenBank/DDBJ databases">
        <authorList>
            <person name="Kajale S.C."/>
            <person name="Sharma A."/>
        </authorList>
    </citation>
    <scope>NUCLEOTIDE SEQUENCE</scope>
    <source>
        <strain evidence="2">LS1_42</strain>
    </source>
</reference>
<feature type="transmembrane region" description="Helical" evidence="1">
    <location>
        <begin position="20"/>
        <end position="41"/>
    </location>
</feature>
<evidence type="ECO:0000313" key="3">
    <source>
        <dbReference type="Proteomes" id="UP000766904"/>
    </source>
</evidence>
<keyword evidence="1" id="KW-1133">Transmembrane helix</keyword>
<keyword evidence="3" id="KW-1185">Reference proteome</keyword>
<feature type="transmembrane region" description="Helical" evidence="1">
    <location>
        <begin position="102"/>
        <end position="130"/>
    </location>
</feature>
<feature type="transmembrane region" description="Helical" evidence="1">
    <location>
        <begin position="61"/>
        <end position="77"/>
    </location>
</feature>
<dbReference type="GO" id="GO:0005886">
    <property type="term" value="C:plasma membrane"/>
    <property type="evidence" value="ECO:0007669"/>
    <property type="project" value="UniProtKB-SubCell"/>
</dbReference>
<sequence length="289" mass="30470">MTAIDIARKDVADAVRSRALWAATAIFLGFMVLTQFLVVTVVENPDPELATRFLEGPATEVVLPIVGLIVGYQAIVGERETGNVKFLLGLPHSRLDVVVGKFIGRFAVLSVALLSGFLTAIGVIVATLGVPPVVPIVTYVLFVLLSAAAIVSIAIGISAVVDTRGRAISVVVGGYIFATMLWSYVVDGAYYAINRDVPGADPPTWVAVLDHLNPLTALRTSGNVLLPEAGHISITVTEEGVSAAQTGQAPAGTAETLVHEPLFLAGVFVLWTVLPLAIGYLRFRDTDLS</sequence>
<accession>A0A8J8TT98</accession>
<name>A0A8J8TT98_9EURY</name>
<feature type="transmembrane region" description="Helical" evidence="1">
    <location>
        <begin position="136"/>
        <end position="160"/>
    </location>
</feature>
<keyword evidence="1" id="KW-0472">Membrane</keyword>
<keyword evidence="1" id="KW-0812">Transmembrane</keyword>
<dbReference type="GO" id="GO:0140359">
    <property type="term" value="F:ABC-type transporter activity"/>
    <property type="evidence" value="ECO:0007669"/>
    <property type="project" value="InterPro"/>
</dbReference>
<proteinExistence type="predicted"/>
<gene>
    <name evidence="2" type="ORF">CV102_03945</name>
</gene>
<evidence type="ECO:0000313" key="2">
    <source>
        <dbReference type="EMBL" id="TYL39457.1"/>
    </source>
</evidence>
<dbReference type="EMBL" id="PHNJ01000002">
    <property type="protein sequence ID" value="TYL39457.1"/>
    <property type="molecule type" value="Genomic_DNA"/>
</dbReference>
<dbReference type="RefSeq" id="WP_148856589.1">
    <property type="nucleotide sequence ID" value="NZ_PHNJ01000002.1"/>
</dbReference>
<comment type="caution">
    <text evidence="2">The sequence shown here is derived from an EMBL/GenBank/DDBJ whole genome shotgun (WGS) entry which is preliminary data.</text>
</comment>
<dbReference type="Pfam" id="PF12679">
    <property type="entry name" value="ABC2_membrane_2"/>
    <property type="match status" value="1"/>
</dbReference>
<dbReference type="OrthoDB" id="86287at2157"/>
<protein>
    <submittedName>
        <fullName evidence="2">ABC transporter permease</fullName>
    </submittedName>
</protein>
<dbReference type="AlphaFoldDB" id="A0A8J8TT98"/>
<evidence type="ECO:0000256" key="1">
    <source>
        <dbReference type="SAM" id="Phobius"/>
    </source>
</evidence>
<dbReference type="PANTHER" id="PTHR43471:SF1">
    <property type="entry name" value="ABC TRANSPORTER PERMEASE PROTEIN NOSY-RELATED"/>
    <property type="match status" value="1"/>
</dbReference>
<feature type="transmembrane region" description="Helical" evidence="1">
    <location>
        <begin position="167"/>
        <end position="185"/>
    </location>
</feature>
<organism evidence="2 3">
    <name type="scientific">Natronococcus pandeyae</name>
    <dbReference type="NCBI Taxonomy" id="2055836"/>
    <lineage>
        <taxon>Archaea</taxon>
        <taxon>Methanobacteriati</taxon>
        <taxon>Methanobacteriota</taxon>
        <taxon>Stenosarchaea group</taxon>
        <taxon>Halobacteria</taxon>
        <taxon>Halobacteriales</taxon>
        <taxon>Natrialbaceae</taxon>
        <taxon>Natronococcus</taxon>
    </lineage>
</organism>
<dbReference type="Proteomes" id="UP000766904">
    <property type="component" value="Unassembled WGS sequence"/>
</dbReference>